<protein>
    <submittedName>
        <fullName evidence="1">Uncharacterized protein</fullName>
    </submittedName>
</protein>
<proteinExistence type="predicted"/>
<dbReference type="EMBL" id="ML178894">
    <property type="protein sequence ID" value="TFK95306.1"/>
    <property type="molecule type" value="Genomic_DNA"/>
</dbReference>
<organism evidence="1 2">
    <name type="scientific">Pterulicium gracile</name>
    <dbReference type="NCBI Taxonomy" id="1884261"/>
    <lineage>
        <taxon>Eukaryota</taxon>
        <taxon>Fungi</taxon>
        <taxon>Dikarya</taxon>
        <taxon>Basidiomycota</taxon>
        <taxon>Agaricomycotina</taxon>
        <taxon>Agaricomycetes</taxon>
        <taxon>Agaricomycetidae</taxon>
        <taxon>Agaricales</taxon>
        <taxon>Pleurotineae</taxon>
        <taxon>Pterulaceae</taxon>
        <taxon>Pterulicium</taxon>
    </lineage>
</organism>
<evidence type="ECO:0000313" key="2">
    <source>
        <dbReference type="Proteomes" id="UP000305067"/>
    </source>
</evidence>
<name>A0A5C3Q150_9AGAR</name>
<accession>A0A5C3Q150</accession>
<gene>
    <name evidence="1" type="ORF">BDV98DRAFT_420756</name>
</gene>
<sequence>MVSGRRIGGRENIDGVQPRVFSRRHRLQHPWDYDGRDHSVPASLDNVTLRDHCLVWFHQRYYQLQVCSQFGGVRSDPRSPADCPLSTGAWCSRASRSGELLPE</sequence>
<evidence type="ECO:0000313" key="1">
    <source>
        <dbReference type="EMBL" id="TFK95306.1"/>
    </source>
</evidence>
<dbReference type="AlphaFoldDB" id="A0A5C3Q150"/>
<reference evidence="1 2" key="1">
    <citation type="journal article" date="2019" name="Nat. Ecol. Evol.">
        <title>Megaphylogeny resolves global patterns of mushroom evolution.</title>
        <authorList>
            <person name="Varga T."/>
            <person name="Krizsan K."/>
            <person name="Foldi C."/>
            <person name="Dima B."/>
            <person name="Sanchez-Garcia M."/>
            <person name="Sanchez-Ramirez S."/>
            <person name="Szollosi G.J."/>
            <person name="Szarkandi J.G."/>
            <person name="Papp V."/>
            <person name="Albert L."/>
            <person name="Andreopoulos W."/>
            <person name="Angelini C."/>
            <person name="Antonin V."/>
            <person name="Barry K.W."/>
            <person name="Bougher N.L."/>
            <person name="Buchanan P."/>
            <person name="Buyck B."/>
            <person name="Bense V."/>
            <person name="Catcheside P."/>
            <person name="Chovatia M."/>
            <person name="Cooper J."/>
            <person name="Damon W."/>
            <person name="Desjardin D."/>
            <person name="Finy P."/>
            <person name="Geml J."/>
            <person name="Haridas S."/>
            <person name="Hughes K."/>
            <person name="Justo A."/>
            <person name="Karasinski D."/>
            <person name="Kautmanova I."/>
            <person name="Kiss B."/>
            <person name="Kocsube S."/>
            <person name="Kotiranta H."/>
            <person name="LaButti K.M."/>
            <person name="Lechner B.E."/>
            <person name="Liimatainen K."/>
            <person name="Lipzen A."/>
            <person name="Lukacs Z."/>
            <person name="Mihaltcheva S."/>
            <person name="Morgado L.N."/>
            <person name="Niskanen T."/>
            <person name="Noordeloos M.E."/>
            <person name="Ohm R.A."/>
            <person name="Ortiz-Santana B."/>
            <person name="Ovrebo C."/>
            <person name="Racz N."/>
            <person name="Riley R."/>
            <person name="Savchenko A."/>
            <person name="Shiryaev A."/>
            <person name="Soop K."/>
            <person name="Spirin V."/>
            <person name="Szebenyi C."/>
            <person name="Tomsovsky M."/>
            <person name="Tulloss R.E."/>
            <person name="Uehling J."/>
            <person name="Grigoriev I.V."/>
            <person name="Vagvolgyi C."/>
            <person name="Papp T."/>
            <person name="Martin F.M."/>
            <person name="Miettinen O."/>
            <person name="Hibbett D.S."/>
            <person name="Nagy L.G."/>
        </authorList>
    </citation>
    <scope>NUCLEOTIDE SEQUENCE [LARGE SCALE GENOMIC DNA]</scope>
    <source>
        <strain evidence="1 2">CBS 309.79</strain>
    </source>
</reference>
<dbReference type="Proteomes" id="UP000305067">
    <property type="component" value="Unassembled WGS sequence"/>
</dbReference>
<keyword evidence="2" id="KW-1185">Reference proteome</keyword>